<organism evidence="2 3">
    <name type="scientific">Toxocara canis</name>
    <name type="common">Canine roundworm</name>
    <dbReference type="NCBI Taxonomy" id="6265"/>
    <lineage>
        <taxon>Eukaryota</taxon>
        <taxon>Metazoa</taxon>
        <taxon>Ecdysozoa</taxon>
        <taxon>Nematoda</taxon>
        <taxon>Chromadorea</taxon>
        <taxon>Rhabditida</taxon>
        <taxon>Spirurina</taxon>
        <taxon>Ascaridomorpha</taxon>
        <taxon>Ascaridoidea</taxon>
        <taxon>Toxocaridae</taxon>
        <taxon>Toxocara</taxon>
    </lineage>
</organism>
<evidence type="ECO:0000313" key="2">
    <source>
        <dbReference type="EMBL" id="KHN78554.1"/>
    </source>
</evidence>
<comment type="caution">
    <text evidence="2">The sequence shown here is derived from an EMBL/GenBank/DDBJ whole genome shotgun (WGS) entry which is preliminary data.</text>
</comment>
<accession>A0A0B2VAQ9</accession>
<reference evidence="2 3" key="1">
    <citation type="submission" date="2014-11" db="EMBL/GenBank/DDBJ databases">
        <title>Genetic blueprint of the zoonotic pathogen Toxocara canis.</title>
        <authorList>
            <person name="Zhu X.-Q."/>
            <person name="Korhonen P.K."/>
            <person name="Cai H."/>
            <person name="Young N.D."/>
            <person name="Nejsum P."/>
            <person name="von Samson-Himmelstjerna G."/>
            <person name="Boag P.R."/>
            <person name="Tan P."/>
            <person name="Li Q."/>
            <person name="Min J."/>
            <person name="Yang Y."/>
            <person name="Wang X."/>
            <person name="Fang X."/>
            <person name="Hall R.S."/>
            <person name="Hofmann A."/>
            <person name="Sternberg P.W."/>
            <person name="Jex A.R."/>
            <person name="Gasser R.B."/>
        </authorList>
    </citation>
    <scope>NUCLEOTIDE SEQUENCE [LARGE SCALE GENOMIC DNA]</scope>
    <source>
        <strain evidence="2">PN_DK_2014</strain>
    </source>
</reference>
<proteinExistence type="predicted"/>
<feature type="region of interest" description="Disordered" evidence="1">
    <location>
        <begin position="1"/>
        <end position="22"/>
    </location>
</feature>
<dbReference type="EMBL" id="JPKZ01002087">
    <property type="protein sequence ID" value="KHN78554.1"/>
    <property type="molecule type" value="Genomic_DNA"/>
</dbReference>
<dbReference type="Proteomes" id="UP000031036">
    <property type="component" value="Unassembled WGS sequence"/>
</dbReference>
<gene>
    <name evidence="2" type="ORF">Tcan_13973</name>
</gene>
<evidence type="ECO:0000256" key="1">
    <source>
        <dbReference type="SAM" id="MobiDB-lite"/>
    </source>
</evidence>
<dbReference type="AlphaFoldDB" id="A0A0B2VAQ9"/>
<sequence length="200" mass="22535">MVLGAFQEPTLSPSTSKGPPSRSFFNTCPAHLERLADVDGDCSDTAHIITIMRQRPDLICRSCVTKKARWMSEAREVSDTFRNSPEEILQILLNSVAAIPRYLVGRLSDSLTKKACWTYEATEGPDMFRAPPKEVFLVFPNSLVVPHCHVNRLYGSCDSTPVVERNRNFQYGCTSDRLCLNTDALTIDALYKYLATRMHE</sequence>
<evidence type="ECO:0000313" key="3">
    <source>
        <dbReference type="Proteomes" id="UP000031036"/>
    </source>
</evidence>
<feature type="compositionally biased region" description="Polar residues" evidence="1">
    <location>
        <begin position="9"/>
        <end position="22"/>
    </location>
</feature>
<protein>
    <submittedName>
        <fullName evidence="2">Uncharacterized protein</fullName>
    </submittedName>
</protein>
<keyword evidence="3" id="KW-1185">Reference proteome</keyword>
<name>A0A0B2VAQ9_TOXCA</name>